<proteinExistence type="predicted"/>
<evidence type="ECO:0000313" key="4">
    <source>
        <dbReference type="Proteomes" id="UP001407405"/>
    </source>
</evidence>
<dbReference type="Gene3D" id="3.40.50.300">
    <property type="entry name" value="P-loop containing nucleotide triphosphate hydrolases"/>
    <property type="match status" value="1"/>
</dbReference>
<reference evidence="3 4" key="1">
    <citation type="submission" date="2024-04" db="EMBL/GenBank/DDBJ databases">
        <title>Genome sequencing and metabolic network reconstruction of aminoacids and betaine degradation by Anoxynatronum sibiricum.</title>
        <authorList>
            <person name="Detkova E.N."/>
            <person name="Boltjanskaja Y.V."/>
            <person name="Mardanov A.V."/>
            <person name="Kevbrin V."/>
        </authorList>
    </citation>
    <scope>NUCLEOTIDE SEQUENCE [LARGE SCALE GENOMIC DNA]</scope>
    <source>
        <strain evidence="3 4">Z-7981</strain>
    </source>
</reference>
<dbReference type="InterPro" id="IPR011579">
    <property type="entry name" value="ATPase_dom"/>
</dbReference>
<dbReference type="PANTHER" id="PTHR34301:SF8">
    <property type="entry name" value="ATPASE DOMAIN-CONTAINING PROTEIN"/>
    <property type="match status" value="1"/>
</dbReference>
<protein>
    <submittedName>
        <fullName evidence="3">ATP-binding protein</fullName>
    </submittedName>
</protein>
<name>A0ABU9VSD2_9CLOT</name>
<evidence type="ECO:0000313" key="3">
    <source>
        <dbReference type="EMBL" id="MEN1760066.1"/>
    </source>
</evidence>
<keyword evidence="4" id="KW-1185">Reference proteome</keyword>
<dbReference type="EMBL" id="JBCITM010000005">
    <property type="protein sequence ID" value="MEN1760066.1"/>
    <property type="molecule type" value="Genomic_DNA"/>
</dbReference>
<comment type="caution">
    <text evidence="3">The sequence shown here is derived from an EMBL/GenBank/DDBJ whole genome shotgun (WGS) entry which is preliminary data.</text>
</comment>
<keyword evidence="1" id="KW-0175">Coiled coil</keyword>
<keyword evidence="3" id="KW-0067">ATP-binding</keyword>
<organism evidence="3 4">
    <name type="scientific">Anoxynatronum sibiricum</name>
    <dbReference type="NCBI Taxonomy" id="210623"/>
    <lineage>
        <taxon>Bacteria</taxon>
        <taxon>Bacillati</taxon>
        <taxon>Bacillota</taxon>
        <taxon>Clostridia</taxon>
        <taxon>Eubacteriales</taxon>
        <taxon>Clostridiaceae</taxon>
        <taxon>Anoxynatronum</taxon>
    </lineage>
</organism>
<dbReference type="InterPro" id="IPR027417">
    <property type="entry name" value="P-loop_NTPase"/>
</dbReference>
<evidence type="ECO:0000256" key="1">
    <source>
        <dbReference type="SAM" id="Coils"/>
    </source>
</evidence>
<sequence length="1569" mass="180838">MKVASAWNTWMETFEDALLTGETVSVEKTLGDMPVNEISPEPAKLFRGLQEQPRSRERWRAVRNWYERQSGNRKIHCACACQFFICRLSNEQKDWREMQHFCVEQNIWVEAHYAALQPMKMKHEQGQEAGYWTFFCNNANKLESSQPIITLLDKHALVEEVRALAKKAASWQKEMQRYWIEGIFHEFDGNLEEAFQAHVAGYRFHGDLTKLLKWANTFDRLEWWRHFWLTEEKNISGSDRKNFRCIYQVLELASLQDQELGYKMVETVVKYPISPSWSSLKDMAAELEGKKLDQEALSLMEKLYRLFPRDQAAGDVYADTLLRMGRAKEAFHVREKVLQYAVPAPLRRAMEYLRMLATAMATGDISLCARLREYLQEEGRINRHMEDKGDHLTAYLLKLVNLWEKVDKEESEEKKAMMKTLAMLARAPEDPQDSKRVENPDRRIVDILSEEAHQPLLIFPETLQLMCSNSFEKHKHLLEQYVCRSEAPGSIMRYFFVLAQKISPKMAESLKELEANDGAFIATEIWDRVKEGTISKTRSVCLQWVQKINTSDRKRGISLLIALYGPTSLREGIASSPGLSTDEKDALGLAMEQLNREKAEKDSADEYKSSFRQGLIYIRMGRWKEAREAFHFLVEAPEKVDDQNKSTILVQLCEAYMMAEKGKPFLLKTGELLGYQAAAVRWMVMGNYPEKLTDRVHQLLQEHDPEAAVFMDAMKAVRDQRGTEATQMMESIRSRQELYLKGCTELHTAMKDSSNRNNGIPVKKQENRLVKSDDIPLKTTEVPTYDLNLMMTYPDEMDLNLSLEEILATLPFIKQTLESQGNKETPFTEREWESRQERVKMERNPMNPAGDQQKARFFLAAAARVQEEGLEDELEDYLTEYAQAMVQVLGNMKDNLRRIAVCSEWLVLLLWRQQKGEPVQRMIEEGIQQLLESFRWLQTPQDLLTMLPYLGKTLALLQKHSQSHKFFGLSEKNRSYGGSLLATLQEVVHQAAAYQRETSVKERKEKLAELMGTLNTPILTRELQQKVEAHYKNPLNGALNQWKNLIKQEQDLQEQKTDFQLKLLNLENIVAQGTSLEFLVTSLGNEPAEQIRLRMVVTADTMDPISWEQEWPRLDPGETLTMTMPLSDAQPGTATLMGISQVGSQMAHTLLETEITITPPAHEPTEKLSDRYPLAAIKKDDIFFGRDQEMNIIRNGLASTGSNVTFLVYGLRRIGKSSLLHYVYRNAPKPYIPVFCDVQQLTSVENTAELVYDLFVMDTVRTLKQKGISMDMPDEAFFEDNPVRRLGQFFRQLEEHLGEHKLLLLLDEFEAVIDGVQEKRFSNHLFPLLRSQMQHSDKIRLMIAGGGYLVDRMTDDALKISDTAQLLKVGFMDRKGTHSMIQVPYEGELTYLTETLDRVFLMTSGHPYYTSILCKAMVDRMNRENRRVVYPSDVDDAVANTLQMNEKQNYFDHLWETVTDPAERVVLAMTAEASPKNVSWVTKQTLLDQVAAMKNRPGLQQLIYRSKLEEVVDSLQRLGVLTESPDNAEAFRVAVDLWRLFLQRKWTVAKVLDAEGWPAKGEAKDETKE</sequence>
<keyword evidence="3" id="KW-0547">Nucleotide-binding</keyword>
<dbReference type="PANTHER" id="PTHR34301">
    <property type="entry name" value="DNA-BINDING PROTEIN-RELATED"/>
    <property type="match status" value="1"/>
</dbReference>
<dbReference type="GO" id="GO:0005524">
    <property type="term" value="F:ATP binding"/>
    <property type="evidence" value="ECO:0007669"/>
    <property type="project" value="UniProtKB-KW"/>
</dbReference>
<feature type="coiled-coil region" evidence="1">
    <location>
        <begin position="860"/>
        <end position="887"/>
    </location>
</feature>
<gene>
    <name evidence="3" type="ORF">AAIG11_06260</name>
</gene>
<dbReference type="Pfam" id="PF01637">
    <property type="entry name" value="ATPase_2"/>
    <property type="match status" value="1"/>
</dbReference>
<accession>A0ABU9VSD2</accession>
<dbReference type="Proteomes" id="UP001407405">
    <property type="component" value="Unassembled WGS sequence"/>
</dbReference>
<dbReference type="SUPFAM" id="SSF52540">
    <property type="entry name" value="P-loop containing nucleoside triphosphate hydrolases"/>
    <property type="match status" value="1"/>
</dbReference>
<dbReference type="RefSeq" id="WP_343185390.1">
    <property type="nucleotide sequence ID" value="NZ_JBCITM010000005.1"/>
</dbReference>
<feature type="domain" description="ATPase" evidence="2">
    <location>
        <begin position="1183"/>
        <end position="1409"/>
    </location>
</feature>
<evidence type="ECO:0000259" key="2">
    <source>
        <dbReference type="Pfam" id="PF01637"/>
    </source>
</evidence>